<evidence type="ECO:0000256" key="1">
    <source>
        <dbReference type="SAM" id="Phobius"/>
    </source>
</evidence>
<dbReference type="AlphaFoldDB" id="A0AAV3WPU7"/>
<feature type="transmembrane region" description="Helical" evidence="1">
    <location>
        <begin position="37"/>
        <end position="52"/>
    </location>
</feature>
<feature type="transmembrane region" description="Helical" evidence="1">
    <location>
        <begin position="89"/>
        <end position="111"/>
    </location>
</feature>
<keyword evidence="1" id="KW-0812">Transmembrane</keyword>
<name>A0AAV3WPU7_9LACT</name>
<organism evidence="2 3">
    <name type="scientific">Marinilactibacillus psychrotolerans</name>
    <dbReference type="NCBI Taxonomy" id="191770"/>
    <lineage>
        <taxon>Bacteria</taxon>
        <taxon>Bacillati</taxon>
        <taxon>Bacillota</taxon>
        <taxon>Bacilli</taxon>
        <taxon>Lactobacillales</taxon>
        <taxon>Carnobacteriaceae</taxon>
        <taxon>Marinilactibacillus</taxon>
    </lineage>
</organism>
<dbReference type="EMBL" id="BKBI01000008">
    <property type="protein sequence ID" value="GEQ35734.1"/>
    <property type="molecule type" value="Genomic_DNA"/>
</dbReference>
<reference evidence="2" key="1">
    <citation type="submission" date="2019-08" db="EMBL/GenBank/DDBJ databases">
        <title>Marinilactibacillus psychrotolerans M13-2T whole genome sequencing project.</title>
        <authorList>
            <person name="Ishikawa M."/>
            <person name="Suzuki T."/>
            <person name="Matsutani M."/>
        </authorList>
    </citation>
    <scope>NUCLEOTIDE SEQUENCE</scope>
    <source>
        <strain evidence="2">M13-2T</strain>
    </source>
</reference>
<protein>
    <submittedName>
        <fullName evidence="2">Uncharacterized protein</fullName>
    </submittedName>
</protein>
<feature type="transmembrane region" description="Helical" evidence="1">
    <location>
        <begin position="7"/>
        <end position="25"/>
    </location>
</feature>
<evidence type="ECO:0000313" key="3">
    <source>
        <dbReference type="Proteomes" id="UP000887127"/>
    </source>
</evidence>
<keyword evidence="1" id="KW-1133">Transmembrane helix</keyword>
<feature type="transmembrane region" description="Helical" evidence="1">
    <location>
        <begin position="64"/>
        <end position="83"/>
    </location>
</feature>
<evidence type="ECO:0000313" key="2">
    <source>
        <dbReference type="EMBL" id="GEQ35734.1"/>
    </source>
</evidence>
<comment type="caution">
    <text evidence="2">The sequence shown here is derived from an EMBL/GenBank/DDBJ whole genome shotgun (WGS) entry which is preliminary data.</text>
</comment>
<sequence length="120" mass="14204">MKYFNYIDLLFYVPLTFLMVYDYFPDLSMFNFIPREIYIWVILGLVIFSLFFKRLQTDNRLEIVYSQIFSLSYLLFLMIILTVSGGESLSGIGFDDIGTWIVIILSIARIVSQKRKLQKE</sequence>
<keyword evidence="1" id="KW-0472">Membrane</keyword>
<dbReference type="Proteomes" id="UP000887127">
    <property type="component" value="Unassembled WGS sequence"/>
</dbReference>
<gene>
    <name evidence="2" type="ORF">M132T_12420</name>
</gene>
<accession>A0AAV3WPU7</accession>
<proteinExistence type="predicted"/>